<feature type="region of interest" description="Disordered" evidence="1">
    <location>
        <begin position="274"/>
        <end position="338"/>
    </location>
</feature>
<keyword evidence="3" id="KW-1185">Reference proteome</keyword>
<feature type="compositionally biased region" description="Basic and acidic residues" evidence="1">
    <location>
        <begin position="293"/>
        <end position="304"/>
    </location>
</feature>
<feature type="compositionally biased region" description="Basic residues" evidence="1">
    <location>
        <begin position="277"/>
        <end position="291"/>
    </location>
</feature>
<dbReference type="EMBL" id="LVYI01000018">
    <property type="protein sequence ID" value="OAP53915.1"/>
    <property type="molecule type" value="Genomic_DNA"/>
</dbReference>
<dbReference type="GeneID" id="30016104"/>
<comment type="caution">
    <text evidence="2">The sequence shown here is derived from an EMBL/GenBank/DDBJ whole genome shotgun (WGS) entry which is preliminary data.</text>
</comment>
<gene>
    <name evidence="2" type="ORF">AYL99_11937</name>
</gene>
<organism evidence="2 3">
    <name type="scientific">Fonsecaea erecta</name>
    <dbReference type="NCBI Taxonomy" id="1367422"/>
    <lineage>
        <taxon>Eukaryota</taxon>
        <taxon>Fungi</taxon>
        <taxon>Dikarya</taxon>
        <taxon>Ascomycota</taxon>
        <taxon>Pezizomycotina</taxon>
        <taxon>Eurotiomycetes</taxon>
        <taxon>Chaetothyriomycetidae</taxon>
        <taxon>Chaetothyriales</taxon>
        <taxon>Herpotrichiellaceae</taxon>
        <taxon>Fonsecaea</taxon>
    </lineage>
</organism>
<dbReference type="OrthoDB" id="4368426at2759"/>
<protein>
    <submittedName>
        <fullName evidence="2">Uncharacterized protein</fullName>
    </submittedName>
</protein>
<feature type="compositionally biased region" description="Polar residues" evidence="1">
    <location>
        <begin position="324"/>
        <end position="338"/>
    </location>
</feature>
<dbReference type="Proteomes" id="UP000078343">
    <property type="component" value="Unassembled WGS sequence"/>
</dbReference>
<sequence length="338" mass="39184">MCEDRVVLSHWTFKRYIAESKHFELVKEEFRITSLCLVYLSWPLFDKKDSKNDSEETSENELDLRDGSYAFAHYAVAEWPNHLHKIRDLLRQLATQHDAQSVSYETETLELCEAAEQMVQECQNDLQIRHAGTQASHSTAQLEGKLHRFLTEFGGADDLQSLWAHVDRHHEKSNQHSGISLSRLRSTMAWIQRSLEELPEAHQSLELYYGPNLFRCPNVTCFYFHEGFLHQETRDEHVKRSSTAGACDMANTASFQPDPDIKVCLLNALEPATPSFPRKRQMEHHEKKQHGQRSNDFDQTRTKEPTGSNHADLDRESDQDVQRHSSTFSVQRQQAFES</sequence>
<evidence type="ECO:0000313" key="2">
    <source>
        <dbReference type="EMBL" id="OAP53915.1"/>
    </source>
</evidence>
<evidence type="ECO:0000313" key="3">
    <source>
        <dbReference type="Proteomes" id="UP000078343"/>
    </source>
</evidence>
<reference evidence="2 3" key="1">
    <citation type="submission" date="2016-04" db="EMBL/GenBank/DDBJ databases">
        <title>Draft genome of Fonsecaea erecta CBS 125763.</title>
        <authorList>
            <person name="Weiss V.A."/>
            <person name="Vicente V.A."/>
            <person name="Raittz R.T."/>
            <person name="Moreno L.F."/>
            <person name="De Souza E.M."/>
            <person name="Pedrosa F.O."/>
            <person name="Steffens M.B."/>
            <person name="Faoro H."/>
            <person name="Tadra-Sfeir M.Z."/>
            <person name="Najafzadeh M.J."/>
            <person name="Felipe M.S."/>
            <person name="Teixeira M."/>
            <person name="Sun J."/>
            <person name="Xi L."/>
            <person name="Gomes R."/>
            <person name="De Azevedo C.M."/>
            <person name="Salgado C.G."/>
            <person name="Da Silva M.B."/>
            <person name="Nascimento M.F."/>
            <person name="Queiroz-Telles F."/>
            <person name="Attili D.S."/>
            <person name="Gorbushina A."/>
        </authorList>
    </citation>
    <scope>NUCLEOTIDE SEQUENCE [LARGE SCALE GENOMIC DNA]</scope>
    <source>
        <strain evidence="2 3">CBS 125763</strain>
    </source>
</reference>
<evidence type="ECO:0000256" key="1">
    <source>
        <dbReference type="SAM" id="MobiDB-lite"/>
    </source>
</evidence>
<dbReference type="AlphaFoldDB" id="A0A178Z484"/>
<proteinExistence type="predicted"/>
<name>A0A178Z484_9EURO</name>
<accession>A0A178Z484</accession>
<dbReference type="STRING" id="1367422.A0A178Z484"/>
<feature type="compositionally biased region" description="Basic and acidic residues" evidence="1">
    <location>
        <begin position="311"/>
        <end position="323"/>
    </location>
</feature>
<dbReference type="RefSeq" id="XP_018687282.1">
    <property type="nucleotide sequence ID" value="XM_018843441.1"/>
</dbReference>